<dbReference type="InterPro" id="IPR058625">
    <property type="entry name" value="MdtA-like_BSH"/>
</dbReference>
<dbReference type="PATRIC" id="fig|1347342.6.peg.2678"/>
<accession>T2KQW3</accession>
<dbReference type="Proteomes" id="UP000016160">
    <property type="component" value="Chromosome"/>
</dbReference>
<name>T2KQW3_FORAG</name>
<feature type="transmembrane region" description="Helical" evidence="2">
    <location>
        <begin position="6"/>
        <end position="24"/>
    </location>
</feature>
<dbReference type="InterPro" id="IPR050739">
    <property type="entry name" value="MFP"/>
</dbReference>
<dbReference type="Gene3D" id="2.40.30.170">
    <property type="match status" value="1"/>
</dbReference>
<keyword evidence="2" id="KW-0472">Membrane</keyword>
<evidence type="ECO:0000256" key="2">
    <source>
        <dbReference type="SAM" id="Phobius"/>
    </source>
</evidence>
<feature type="coiled-coil region" evidence="1">
    <location>
        <begin position="170"/>
        <end position="230"/>
    </location>
</feature>
<organism evidence="4 5">
    <name type="scientific">Formosa agariphila (strain DSM 15362 / KCTC 12365 / LMG 23005 / KMM 3901 / M-2Alg 35-1)</name>
    <dbReference type="NCBI Taxonomy" id="1347342"/>
    <lineage>
        <taxon>Bacteria</taxon>
        <taxon>Pseudomonadati</taxon>
        <taxon>Bacteroidota</taxon>
        <taxon>Flavobacteriia</taxon>
        <taxon>Flavobacteriales</taxon>
        <taxon>Flavobacteriaceae</taxon>
        <taxon>Formosa</taxon>
    </lineage>
</organism>
<keyword evidence="1" id="KW-0175">Coiled coil</keyword>
<sequence>MEILLLIIYSGIVWLIFFKFKLLPWNTISQVIVFIIPVVAISLLILFLNIVAPSSHDVRVLNYNVEIVPTVTGMVTEVNVKPNQHVKKGDTLFKIDPVPFQLKVDNLKSRIPSLEAKVVSAKAYDRELEDQISGAANRIHVIDAQLDLAIKREQQTKQLADLGAGSKFDYEQAQANLSNLQAQRTVAISEKSQYLQRVSAVNTEGELSEITQARADLEQAQVELQEAEWKLSQTVYLAPSNGRIVNLQLRPGTIAVQFPIKPVLTFIEDEQWIIALYNQNEIRYVKDDDPAEIALKTYPNKIIKCKVDHIIWANAQGQITASGRLPDTQESHLTEGRFAVRLSVTDQDKDLFLAPGAVGQGAIYTEKGALIHLVRKVIMRVGTKMDWLVLKLH</sequence>
<dbReference type="eggNOG" id="COG1566">
    <property type="taxonomic scope" value="Bacteria"/>
</dbReference>
<evidence type="ECO:0000313" key="5">
    <source>
        <dbReference type="Proteomes" id="UP000016160"/>
    </source>
</evidence>
<dbReference type="Pfam" id="PF25917">
    <property type="entry name" value="BSH_RND"/>
    <property type="match status" value="1"/>
</dbReference>
<dbReference type="PANTHER" id="PTHR30386">
    <property type="entry name" value="MEMBRANE FUSION SUBUNIT OF EMRAB-TOLC MULTIDRUG EFFLUX PUMP"/>
    <property type="match status" value="1"/>
</dbReference>
<keyword evidence="5" id="KW-1185">Reference proteome</keyword>
<dbReference type="RefSeq" id="WP_038531503.1">
    <property type="nucleotide sequence ID" value="NZ_HG315671.1"/>
</dbReference>
<proteinExistence type="predicted"/>
<gene>
    <name evidence="4" type="ORF">BN863_26620</name>
</gene>
<evidence type="ECO:0000256" key="1">
    <source>
        <dbReference type="SAM" id="Coils"/>
    </source>
</evidence>
<evidence type="ECO:0000259" key="3">
    <source>
        <dbReference type="Pfam" id="PF25917"/>
    </source>
</evidence>
<reference evidence="4 5" key="1">
    <citation type="journal article" date="2013" name="Appl. Environ. Microbiol.">
        <title>The genome of the alga-associated marine flavobacterium Formosa agariphila KMM 3901T reveals a broad potential for degradation of algal polysaccharides.</title>
        <authorList>
            <person name="Mann A.J."/>
            <person name="Hahnke R.L."/>
            <person name="Huang S."/>
            <person name="Werner J."/>
            <person name="Xing P."/>
            <person name="Barbeyron T."/>
            <person name="Huettel B."/>
            <person name="Stueber K."/>
            <person name="Reinhardt R."/>
            <person name="Harder J."/>
            <person name="Gloeckner F.O."/>
            <person name="Amann R.I."/>
            <person name="Teeling H."/>
        </authorList>
    </citation>
    <scope>NUCLEOTIDE SEQUENCE [LARGE SCALE GENOMIC DNA]</scope>
    <source>
        <strain evidence="5">DSM 15362 / KCTC 12365 / LMG 23005 / KMM 3901</strain>
    </source>
</reference>
<dbReference type="Gene3D" id="2.40.50.100">
    <property type="match status" value="1"/>
</dbReference>
<feature type="transmembrane region" description="Helical" evidence="2">
    <location>
        <begin position="31"/>
        <end position="52"/>
    </location>
</feature>
<evidence type="ECO:0000313" key="4">
    <source>
        <dbReference type="EMBL" id="CDF80374.1"/>
    </source>
</evidence>
<keyword evidence="2" id="KW-0812">Transmembrane</keyword>
<keyword evidence="2" id="KW-1133">Transmembrane helix</keyword>
<dbReference type="SUPFAM" id="SSF111369">
    <property type="entry name" value="HlyD-like secretion proteins"/>
    <property type="match status" value="2"/>
</dbReference>
<feature type="domain" description="Multidrug resistance protein MdtA-like barrel-sandwich hybrid" evidence="3">
    <location>
        <begin position="65"/>
        <end position="254"/>
    </location>
</feature>
<dbReference type="AlphaFoldDB" id="T2KQW3"/>
<protein>
    <submittedName>
        <fullName evidence="4">Multidrug resistance efflux pump</fullName>
    </submittedName>
</protein>
<dbReference type="STRING" id="1347342.BN863_26620"/>
<dbReference type="EMBL" id="HG315671">
    <property type="protein sequence ID" value="CDF80374.1"/>
    <property type="molecule type" value="Genomic_DNA"/>
</dbReference>
<dbReference type="OrthoDB" id="286173at2"/>
<dbReference type="HOGENOM" id="CLU_018816_15_3_10"/>